<dbReference type="AlphaFoldDB" id="R4U2F2"/>
<dbReference type="HAMAP" id="MF_00051">
    <property type="entry name" value="SHMT"/>
    <property type="match status" value="1"/>
</dbReference>
<evidence type="ECO:0000256" key="8">
    <source>
        <dbReference type="ARBA" id="ARBA00022898"/>
    </source>
</evidence>
<comment type="function">
    <text evidence="9">Catalyzes the reversible interconversion of serine and glycine with tetrahydrofolate (THF) serving as the one-carbon carrier. This reaction serves as the major source of one-carbon groups required for the biosynthesis of purines, thymidylate, methionine, and other important biomolecules. Also exhibits THF-independent aldolase activity toward beta-hydroxyamino acids, producing glycine and aldehydes, via a retro-aldol mechanism. Thus, is able to catalyze the cleavage of L-allo-threonine.</text>
</comment>
<evidence type="ECO:0000313" key="13">
    <source>
        <dbReference type="EMBL" id="AGM25547.1"/>
    </source>
</evidence>
<comment type="similarity">
    <text evidence="3 10">Belongs to the SHMT family.</text>
</comment>
<dbReference type="HOGENOM" id="CLU_022477_2_1_14"/>
<dbReference type="GO" id="GO:0004372">
    <property type="term" value="F:glycine hydroxymethyltransferase activity"/>
    <property type="evidence" value="ECO:0007669"/>
    <property type="project" value="UniProtKB-UniRule"/>
</dbReference>
<dbReference type="EMBL" id="CP005077">
    <property type="protein sequence ID" value="AGM25547.1"/>
    <property type="molecule type" value="Genomic_DNA"/>
</dbReference>
<dbReference type="Gene3D" id="3.40.640.10">
    <property type="entry name" value="Type I PLP-dependent aspartate aminotransferase-like (Major domain)"/>
    <property type="match status" value="1"/>
</dbReference>
<dbReference type="KEGG" id="scr:SCHRY_v1c09750"/>
<dbReference type="InterPro" id="IPR019798">
    <property type="entry name" value="Ser_HO-MeTrfase_PLP_BS"/>
</dbReference>
<evidence type="ECO:0000256" key="3">
    <source>
        <dbReference type="ARBA" id="ARBA00006376"/>
    </source>
</evidence>
<dbReference type="InterPro" id="IPR049943">
    <property type="entry name" value="Ser_HO-MeTrfase-like"/>
</dbReference>
<comment type="subunit">
    <text evidence="4 10">Homodimer.</text>
</comment>
<dbReference type="SUPFAM" id="SSF53383">
    <property type="entry name" value="PLP-dependent transferases"/>
    <property type="match status" value="1"/>
</dbReference>
<evidence type="ECO:0000256" key="9">
    <source>
        <dbReference type="ARBA" id="ARBA00054606"/>
    </source>
</evidence>
<gene>
    <name evidence="10 13" type="primary">glyA</name>
    <name evidence="13" type="ORF">SCHRY_v1c09750</name>
</gene>
<evidence type="ECO:0000256" key="5">
    <source>
        <dbReference type="ARBA" id="ARBA00022490"/>
    </source>
</evidence>
<dbReference type="CDD" id="cd00378">
    <property type="entry name" value="SHMT"/>
    <property type="match status" value="1"/>
</dbReference>
<feature type="site" description="Plays an important role in substrate specificity" evidence="10">
    <location>
        <position position="221"/>
    </location>
</feature>
<feature type="modified residue" description="N6-(pyridoxal phosphate)lysine" evidence="10 11">
    <location>
        <position position="222"/>
    </location>
</feature>
<evidence type="ECO:0000256" key="4">
    <source>
        <dbReference type="ARBA" id="ARBA00011738"/>
    </source>
</evidence>
<dbReference type="NCBIfam" id="NF000586">
    <property type="entry name" value="PRK00011.1"/>
    <property type="match status" value="1"/>
</dbReference>
<comment type="catalytic activity">
    <reaction evidence="10">
        <text>(6R)-5,10-methylene-5,6,7,8-tetrahydrofolate + glycine + H2O = (6S)-5,6,7,8-tetrahydrofolate + L-serine</text>
        <dbReference type="Rhea" id="RHEA:15481"/>
        <dbReference type="ChEBI" id="CHEBI:15377"/>
        <dbReference type="ChEBI" id="CHEBI:15636"/>
        <dbReference type="ChEBI" id="CHEBI:33384"/>
        <dbReference type="ChEBI" id="CHEBI:57305"/>
        <dbReference type="ChEBI" id="CHEBI:57453"/>
        <dbReference type="EC" id="2.1.2.1"/>
    </reaction>
</comment>
<keyword evidence="10" id="KW-0028">Amino-acid biosynthesis</keyword>
<keyword evidence="14" id="KW-1185">Reference proteome</keyword>
<dbReference type="GO" id="GO:0032259">
    <property type="term" value="P:methylation"/>
    <property type="evidence" value="ECO:0007669"/>
    <property type="project" value="UniProtKB-KW"/>
</dbReference>
<keyword evidence="6 10" id="KW-0554">One-carbon metabolism</keyword>
<dbReference type="PIRSF" id="PIRSF000412">
    <property type="entry name" value="SHMT"/>
    <property type="match status" value="1"/>
</dbReference>
<evidence type="ECO:0000256" key="7">
    <source>
        <dbReference type="ARBA" id="ARBA00022679"/>
    </source>
</evidence>
<accession>R4U2F2</accession>
<comment type="subcellular location">
    <subcellularLocation>
        <location evidence="2 10">Cytoplasm</location>
    </subcellularLocation>
</comment>
<evidence type="ECO:0000256" key="10">
    <source>
        <dbReference type="HAMAP-Rule" id="MF_00051"/>
    </source>
</evidence>
<dbReference type="STRING" id="1276227.SCHRY_v1c09750"/>
<dbReference type="InterPro" id="IPR001085">
    <property type="entry name" value="Ser_HO-MeTrfase"/>
</dbReference>
<keyword evidence="7 10" id="KW-0808">Transferase</keyword>
<protein>
    <recommendedName>
        <fullName evidence="10">Serine hydroxymethyltransferase</fullName>
        <shortName evidence="10">SHMT</shortName>
        <shortName evidence="10">Serine methylase</shortName>
        <ecNumber evidence="10">2.1.2.1</ecNumber>
    </recommendedName>
</protein>
<comment type="caution">
    <text evidence="10">Lacks conserved residue(s) required for the propagation of feature annotation.</text>
</comment>
<evidence type="ECO:0000256" key="11">
    <source>
        <dbReference type="PIRSR" id="PIRSR000412-50"/>
    </source>
</evidence>
<dbReference type="GO" id="GO:0008168">
    <property type="term" value="F:methyltransferase activity"/>
    <property type="evidence" value="ECO:0007669"/>
    <property type="project" value="UniProtKB-KW"/>
</dbReference>
<organism evidence="13 14">
    <name type="scientific">Spiroplasma chrysopicola DF-1</name>
    <dbReference type="NCBI Taxonomy" id="1276227"/>
    <lineage>
        <taxon>Bacteria</taxon>
        <taxon>Bacillati</taxon>
        <taxon>Mycoplasmatota</taxon>
        <taxon>Mollicutes</taxon>
        <taxon>Entomoplasmatales</taxon>
        <taxon>Spiroplasmataceae</taxon>
        <taxon>Spiroplasma</taxon>
    </lineage>
</organism>
<dbReference type="UniPathway" id="UPA00193"/>
<reference evidence="13 14" key="1">
    <citation type="journal article" date="2013" name="Genome Biol. Evol.">
        <title>Complete genomes of two dipteran-associated spiroplasmas provided insights into the origin, dynamics, and impacts of viral invasion in spiroplasma.</title>
        <authorList>
            <person name="Ku C."/>
            <person name="Lo W.S."/>
            <person name="Chen L.L."/>
            <person name="Kuo C.H."/>
        </authorList>
    </citation>
    <scope>NUCLEOTIDE SEQUENCE [LARGE SCALE GENOMIC DNA]</scope>
    <source>
        <strain evidence="13 14">DF-1</strain>
    </source>
</reference>
<keyword evidence="13" id="KW-0489">Methyltransferase</keyword>
<dbReference type="OrthoDB" id="9803846at2"/>
<feature type="domain" description="Serine hydroxymethyltransferase-like" evidence="12">
    <location>
        <begin position="3"/>
        <end position="377"/>
    </location>
</feature>
<feature type="binding site" evidence="10">
    <location>
        <position position="113"/>
    </location>
    <ligand>
        <name>(6S)-5,6,7,8-tetrahydrofolate</name>
        <dbReference type="ChEBI" id="CHEBI:57453"/>
    </ligand>
</feature>
<dbReference type="PANTHER" id="PTHR11680:SF35">
    <property type="entry name" value="SERINE HYDROXYMETHYLTRANSFERASE 1"/>
    <property type="match status" value="1"/>
</dbReference>
<dbReference type="eggNOG" id="COG0112">
    <property type="taxonomic scope" value="Bacteria"/>
</dbReference>
<dbReference type="GO" id="GO:0030170">
    <property type="term" value="F:pyridoxal phosphate binding"/>
    <property type="evidence" value="ECO:0007669"/>
    <property type="project" value="UniProtKB-UniRule"/>
</dbReference>
<proteinExistence type="inferred from homology"/>
<dbReference type="GO" id="GO:0035999">
    <property type="term" value="P:tetrahydrofolate interconversion"/>
    <property type="evidence" value="ECO:0007669"/>
    <property type="project" value="UniProtKB-UniRule"/>
</dbReference>
<dbReference type="EC" id="2.1.2.1" evidence="10"/>
<dbReference type="PROSITE" id="PS00096">
    <property type="entry name" value="SHMT"/>
    <property type="match status" value="1"/>
</dbReference>
<dbReference type="InterPro" id="IPR015421">
    <property type="entry name" value="PyrdxlP-dep_Trfase_major"/>
</dbReference>
<name>R4U2F2_9MOLU</name>
<evidence type="ECO:0000256" key="2">
    <source>
        <dbReference type="ARBA" id="ARBA00004496"/>
    </source>
</evidence>
<dbReference type="GO" id="GO:0005829">
    <property type="term" value="C:cytosol"/>
    <property type="evidence" value="ECO:0007669"/>
    <property type="project" value="TreeGrafter"/>
</dbReference>
<comment type="pathway">
    <text evidence="10">Amino-acid biosynthesis; glycine biosynthesis; glycine from L-serine: step 1/1.</text>
</comment>
<evidence type="ECO:0000256" key="1">
    <source>
        <dbReference type="ARBA" id="ARBA00001933"/>
    </source>
</evidence>
<dbReference type="InterPro" id="IPR015424">
    <property type="entry name" value="PyrdxlP-dep_Trfase"/>
</dbReference>
<keyword evidence="5 10" id="KW-0963">Cytoplasm</keyword>
<dbReference type="UniPathway" id="UPA00288">
    <property type="reaction ID" value="UER01023"/>
</dbReference>
<evidence type="ECO:0000313" key="14">
    <source>
        <dbReference type="Proteomes" id="UP000013964"/>
    </source>
</evidence>
<comment type="cofactor">
    <cofactor evidence="1 10 11">
        <name>pyridoxal 5'-phosphate</name>
        <dbReference type="ChEBI" id="CHEBI:597326"/>
    </cofactor>
</comment>
<dbReference type="Gene3D" id="3.90.1150.10">
    <property type="entry name" value="Aspartate Aminotransferase, domain 1"/>
    <property type="match status" value="1"/>
</dbReference>
<dbReference type="PATRIC" id="fig|1276227.3.peg.978"/>
<comment type="pathway">
    <text evidence="10">One-carbon metabolism; tetrahydrofolate interconversion.</text>
</comment>
<evidence type="ECO:0000256" key="6">
    <source>
        <dbReference type="ARBA" id="ARBA00022563"/>
    </source>
</evidence>
<dbReference type="PANTHER" id="PTHR11680">
    <property type="entry name" value="SERINE HYDROXYMETHYLTRANSFERASE"/>
    <property type="match status" value="1"/>
</dbReference>
<keyword evidence="8 10" id="KW-0663">Pyridoxal phosphate</keyword>
<evidence type="ECO:0000259" key="12">
    <source>
        <dbReference type="Pfam" id="PF00464"/>
    </source>
</evidence>
<dbReference type="InterPro" id="IPR039429">
    <property type="entry name" value="SHMT-like_dom"/>
</dbReference>
<dbReference type="FunFam" id="3.40.640.10:FF:000001">
    <property type="entry name" value="Serine hydroxymethyltransferase"/>
    <property type="match status" value="1"/>
</dbReference>
<dbReference type="GO" id="GO:0019264">
    <property type="term" value="P:glycine biosynthetic process from serine"/>
    <property type="evidence" value="ECO:0007669"/>
    <property type="project" value="UniProtKB-UniRule"/>
</dbReference>
<dbReference type="Pfam" id="PF00464">
    <property type="entry name" value="SHMT"/>
    <property type="match status" value="1"/>
</dbReference>
<sequence length="411" mass="45080">MKINQQLQELMNLELKRQQDHVELIASENYVSEAVLAIAGSILTNKYSEGYPFHRYYGGCEYIDKIEQLAIDKVKEMFQAEHANVQPHSGSQANTAAYYAMLNPGDKVLAMDLSAGGHLTHGHKVNFSGRLYEFHSYGVNPTTQELDYIEIAKIAQAVKPKLIVAGASAYSREIDFKKFREIADSIGALLMVDMAHIAGLVAAGLHMSPIPYADVVTSTTHKTLRGPRGGLILSTAKWAKKIDSAVFPGNQGGPLEHIIGAKAQAFIEALEPGFKTYQENVISNAKVLSKTLQDNNFTLISNGTDNHLLMVNVKKSVGLSGAEAEAILQKIGIICNKNMIPFDTETPVVTSGIRLGTPAMTTRGFRAKQFQQLGEIIVGVLKDHSDDNLVKYGQAVKTLLEKFPIYNDIKY</sequence>
<dbReference type="InterPro" id="IPR015422">
    <property type="entry name" value="PyrdxlP-dep_Trfase_small"/>
</dbReference>
<feature type="binding site" evidence="10">
    <location>
        <begin position="117"/>
        <end position="119"/>
    </location>
    <ligand>
        <name>(6S)-5,6,7,8-tetrahydrofolate</name>
        <dbReference type="ChEBI" id="CHEBI:57453"/>
    </ligand>
</feature>
<dbReference type="Proteomes" id="UP000013964">
    <property type="component" value="Chromosome"/>
</dbReference>
<dbReference type="RefSeq" id="WP_016339366.1">
    <property type="nucleotide sequence ID" value="NC_021280.1"/>
</dbReference>